<protein>
    <submittedName>
        <fullName evidence="2">GNAT family N-acetyltransferase</fullName>
    </submittedName>
</protein>
<name>A0A2S9JWB7_9HYPH</name>
<dbReference type="Pfam" id="PF13508">
    <property type="entry name" value="Acetyltransf_7"/>
    <property type="match status" value="1"/>
</dbReference>
<dbReference type="EMBL" id="PVBT01000001">
    <property type="protein sequence ID" value="PRD57649.1"/>
    <property type="molecule type" value="Genomic_DNA"/>
</dbReference>
<evidence type="ECO:0000259" key="1">
    <source>
        <dbReference type="PROSITE" id="PS51186"/>
    </source>
</evidence>
<dbReference type="InterPro" id="IPR016181">
    <property type="entry name" value="Acyl_CoA_acyltransferase"/>
</dbReference>
<gene>
    <name evidence="2" type="ORF">C5750_00365</name>
</gene>
<keyword evidence="3" id="KW-1185">Reference proteome</keyword>
<proteinExistence type="predicted"/>
<keyword evidence="2" id="KW-0808">Transferase</keyword>
<dbReference type="PROSITE" id="PS51186">
    <property type="entry name" value="GNAT"/>
    <property type="match status" value="1"/>
</dbReference>
<dbReference type="GO" id="GO:0016747">
    <property type="term" value="F:acyltransferase activity, transferring groups other than amino-acyl groups"/>
    <property type="evidence" value="ECO:0007669"/>
    <property type="project" value="InterPro"/>
</dbReference>
<dbReference type="OrthoDB" id="9815099at2"/>
<comment type="caution">
    <text evidence="2">The sequence shown here is derived from an EMBL/GenBank/DDBJ whole genome shotgun (WGS) entry which is preliminary data.</text>
</comment>
<dbReference type="AlphaFoldDB" id="A0A2S9JWB7"/>
<accession>A0A2S9JWB7</accession>
<dbReference type="CDD" id="cd04301">
    <property type="entry name" value="NAT_SF"/>
    <property type="match status" value="1"/>
</dbReference>
<sequence length="209" mass="22290">MDAAENIEQNLVPDGLYFAGAGAYTIVNELPQDEKAREDLLDRAMGEGRRRKSSEKLRRGRLPSEGLAFSARGAGGALLGTVRLWDIQAGHDAAGKGVRALLLGPLAVDPASKDLGIGSALMRHAVKEAARLGHGAIILVGDPEYYERFGFTGAKTAGLAMPGPVERRRFLALELKPGHLDGAKGLLTPKGRRSSRAMRIIPVSLRFSA</sequence>
<dbReference type="SUPFAM" id="SSF55729">
    <property type="entry name" value="Acyl-CoA N-acyltransferases (Nat)"/>
    <property type="match status" value="1"/>
</dbReference>
<reference evidence="2 3" key="1">
    <citation type="submission" date="2018-02" db="EMBL/GenBank/DDBJ databases">
        <title>The draft genome of Phyllobacterium myrsinacearum DSM5892.</title>
        <authorList>
            <person name="Li L."/>
            <person name="Liu L."/>
            <person name="Zhang X."/>
            <person name="Wang T."/>
        </authorList>
    </citation>
    <scope>NUCLEOTIDE SEQUENCE [LARGE SCALE GENOMIC DNA]</scope>
    <source>
        <strain evidence="2 3">DSM 5892</strain>
    </source>
</reference>
<organism evidence="2 3">
    <name type="scientific">Phyllobacterium myrsinacearum</name>
    <dbReference type="NCBI Taxonomy" id="28101"/>
    <lineage>
        <taxon>Bacteria</taxon>
        <taxon>Pseudomonadati</taxon>
        <taxon>Pseudomonadota</taxon>
        <taxon>Alphaproteobacteria</taxon>
        <taxon>Hyphomicrobiales</taxon>
        <taxon>Phyllobacteriaceae</taxon>
        <taxon>Phyllobacterium</taxon>
    </lineage>
</organism>
<feature type="domain" description="N-acetyltransferase" evidence="1">
    <location>
        <begin position="24"/>
        <end position="172"/>
    </location>
</feature>
<dbReference type="Proteomes" id="UP000238563">
    <property type="component" value="Unassembled WGS sequence"/>
</dbReference>
<dbReference type="InterPro" id="IPR000182">
    <property type="entry name" value="GNAT_dom"/>
</dbReference>
<evidence type="ECO:0000313" key="3">
    <source>
        <dbReference type="Proteomes" id="UP000238563"/>
    </source>
</evidence>
<evidence type="ECO:0000313" key="2">
    <source>
        <dbReference type="EMBL" id="PRD57649.1"/>
    </source>
</evidence>
<dbReference type="RefSeq" id="WP_105731892.1">
    <property type="nucleotide sequence ID" value="NZ_PVBT01000001.1"/>
</dbReference>
<dbReference type="Gene3D" id="3.40.630.30">
    <property type="match status" value="1"/>
</dbReference>